<dbReference type="GO" id="GO:0032259">
    <property type="term" value="P:methylation"/>
    <property type="evidence" value="ECO:0007669"/>
    <property type="project" value="UniProtKB-KW"/>
</dbReference>
<keyword evidence="2" id="KW-0808">Transferase</keyword>
<organism evidence="2 3">
    <name type="scientific">Haloarcula rubra</name>
    <dbReference type="NCBI Taxonomy" id="2487747"/>
    <lineage>
        <taxon>Archaea</taxon>
        <taxon>Methanobacteriati</taxon>
        <taxon>Methanobacteriota</taxon>
        <taxon>Stenosarchaea group</taxon>
        <taxon>Halobacteria</taxon>
        <taxon>Halobacteriales</taxon>
        <taxon>Haloarculaceae</taxon>
        <taxon>Haloarcula</taxon>
    </lineage>
</organism>
<name>A0AAW4PUN0_9EURY</name>
<keyword evidence="3" id="KW-1185">Reference proteome</keyword>
<feature type="domain" description="DNA methylase adenine-specific" evidence="1">
    <location>
        <begin position="89"/>
        <end position="196"/>
    </location>
</feature>
<reference evidence="2 3" key="1">
    <citation type="submission" date="2021-06" db="EMBL/GenBank/DDBJ databases">
        <title>Halomicroarcula sp. a new haloarchaeum isolated from saline soil.</title>
        <authorList>
            <person name="Duran-Viseras A."/>
            <person name="Sanchez-Porro C."/>
            <person name="Ventosa A."/>
        </authorList>
    </citation>
    <scope>NUCLEOTIDE SEQUENCE [LARGE SCALE GENOMIC DNA]</scope>
    <source>
        <strain evidence="2 3">F13</strain>
    </source>
</reference>
<sequence length="264" mass="28973">MTTLLDDDIRKRVTNPLDSVHQETGDTPFRVFSDWVNLTLASFTGDEESYQKTLSRYRSNGFDEDAVDRLVNLHAEALGGLVLGLEESKEDILGGVYEHYGLTSDRFGQYFTPGPVSRAMAAMTIPDDGDLREATLDDPLVIGDISGCGSGRLIVDTARQLRVVAPEVPAVFLGYEKDSLCAKMAVINFVLNDVIGYVLLGDALKLKPQKVWSAGTGRMLKGERPVSVLTVEETDWVVSRFFGEEDRIAAEETSQGSLVDFELG</sequence>
<dbReference type="InterPro" id="IPR003356">
    <property type="entry name" value="DNA_methylase_A-5"/>
</dbReference>
<keyword evidence="2" id="KW-0489">Methyltransferase</keyword>
<dbReference type="Proteomes" id="UP001430377">
    <property type="component" value="Unassembled WGS sequence"/>
</dbReference>
<dbReference type="Gene3D" id="3.40.50.150">
    <property type="entry name" value="Vaccinia Virus protein VP39"/>
    <property type="match status" value="1"/>
</dbReference>
<dbReference type="EMBL" id="RKLR01000008">
    <property type="protein sequence ID" value="MBX0324738.1"/>
    <property type="molecule type" value="Genomic_DNA"/>
</dbReference>
<dbReference type="Pfam" id="PF02384">
    <property type="entry name" value="N6_Mtase"/>
    <property type="match status" value="1"/>
</dbReference>
<evidence type="ECO:0000259" key="1">
    <source>
        <dbReference type="Pfam" id="PF02384"/>
    </source>
</evidence>
<evidence type="ECO:0000313" key="3">
    <source>
        <dbReference type="Proteomes" id="UP001430377"/>
    </source>
</evidence>
<comment type="caution">
    <text evidence="2">The sequence shown here is derived from an EMBL/GenBank/DDBJ whole genome shotgun (WGS) entry which is preliminary data.</text>
</comment>
<accession>A0AAW4PUN0</accession>
<gene>
    <name evidence="2" type="ORF">EGH21_17065</name>
</gene>
<dbReference type="AlphaFoldDB" id="A0AAW4PUN0"/>
<dbReference type="SUPFAM" id="SSF53335">
    <property type="entry name" value="S-adenosyl-L-methionine-dependent methyltransferases"/>
    <property type="match status" value="1"/>
</dbReference>
<protein>
    <submittedName>
        <fullName evidence="2">SAM-dependent methyltransferase</fullName>
    </submittedName>
</protein>
<dbReference type="RefSeq" id="WP_220619680.1">
    <property type="nucleotide sequence ID" value="NZ_RKLR01000008.1"/>
</dbReference>
<dbReference type="GO" id="GO:0003677">
    <property type="term" value="F:DNA binding"/>
    <property type="evidence" value="ECO:0007669"/>
    <property type="project" value="InterPro"/>
</dbReference>
<proteinExistence type="predicted"/>
<dbReference type="GO" id="GO:0008170">
    <property type="term" value="F:N-methyltransferase activity"/>
    <property type="evidence" value="ECO:0007669"/>
    <property type="project" value="InterPro"/>
</dbReference>
<dbReference type="InterPro" id="IPR029063">
    <property type="entry name" value="SAM-dependent_MTases_sf"/>
</dbReference>
<evidence type="ECO:0000313" key="2">
    <source>
        <dbReference type="EMBL" id="MBX0324738.1"/>
    </source>
</evidence>